<proteinExistence type="predicted"/>
<evidence type="ECO:0000313" key="1">
    <source>
        <dbReference type="EMBL" id="ACA66492.1"/>
    </source>
</evidence>
<gene>
    <name evidence="1" type="ordered locus">YPK_0179</name>
</gene>
<accession>A0A0H3AYZ9</accession>
<reference evidence="1" key="1">
    <citation type="submission" date="2008-02" db="EMBL/GenBank/DDBJ databases">
        <title>Complete sequence of Yersinia pseudotuberculosis YPIII.</title>
        <authorList>
            <consortium name="US DOE Joint Genome Institute"/>
            <person name="Challacombe J.F."/>
            <person name="Bruce D."/>
            <person name="Detter J.C."/>
            <person name="Green L."/>
            <person name="Land M."/>
            <person name="Munk C."/>
            <person name="Lindler L.E."/>
            <person name="Nikolich M.P."/>
            <person name="Brettin T."/>
        </authorList>
    </citation>
    <scope>NUCLEOTIDE SEQUENCE</scope>
    <source>
        <strain evidence="1">YPIII</strain>
    </source>
</reference>
<dbReference type="KEGG" id="ypy:YPK_0179"/>
<organism evidence="1">
    <name type="scientific">Yersinia pseudotuberculosis serotype O:3 (strain YPIII)</name>
    <dbReference type="NCBI Taxonomy" id="502800"/>
    <lineage>
        <taxon>Bacteria</taxon>
        <taxon>Pseudomonadati</taxon>
        <taxon>Pseudomonadota</taxon>
        <taxon>Gammaproteobacteria</taxon>
        <taxon>Enterobacterales</taxon>
        <taxon>Yersiniaceae</taxon>
        <taxon>Yersinia</taxon>
    </lineage>
</organism>
<sequence length="64" mass="7177">MLKTSKLYLTGIAIKVLINAQCDQVLIYPLSLTLQGCWLRVLTRITDLSQLIGIRVLAAYLQSQ</sequence>
<protein>
    <submittedName>
        <fullName evidence="1">Uncharacterized protein</fullName>
    </submittedName>
</protein>
<dbReference type="PATRIC" id="fig|502800.11.peg.786"/>
<dbReference type="EMBL" id="CP000950">
    <property type="protein sequence ID" value="ACA66492.1"/>
    <property type="molecule type" value="Genomic_DNA"/>
</dbReference>
<name>A0A0H3AYZ9_YERPY</name>
<dbReference type="AlphaFoldDB" id="A0A0H3AYZ9"/>